<dbReference type="EMBL" id="HG966617">
    <property type="protein sequence ID" value="CDO59174.1"/>
    <property type="molecule type" value="Genomic_DNA"/>
</dbReference>
<dbReference type="HOGENOM" id="CLU_3115813_0_0_5"/>
<sequence length="50" mass="5399">MTARKRVVDNRTPTYASAIVRLLDAFDGLGSDAERLVLAAHAESLTGIQK</sequence>
<proteinExistence type="predicted"/>
<dbReference type="Proteomes" id="UP000032160">
    <property type="component" value="Chromosome I"/>
</dbReference>
<keyword evidence="2" id="KW-1185">Reference proteome</keyword>
<name>X5MED9_9HYPH</name>
<reference evidence="1 2" key="1">
    <citation type="journal article" date="2014" name="Front. Genet.">
        <title>Genome and metabolic network of "Candidatus Phaeomarinobacter ectocarpi" Ec32, a new candidate genus of Alphaproteobacteria frequently associated with brown algae.</title>
        <authorList>
            <person name="Dittami S.M."/>
            <person name="Barbeyron T."/>
            <person name="Boyen C."/>
            <person name="Cambefort J."/>
            <person name="Collet G."/>
            <person name="Delage L."/>
            <person name="Gobet A."/>
            <person name="Groisillier A."/>
            <person name="Leblanc C."/>
            <person name="Michel G."/>
            <person name="Scornet D."/>
            <person name="Siegel A."/>
            <person name="Tapia J.E."/>
            <person name="Tonon T."/>
        </authorList>
    </citation>
    <scope>NUCLEOTIDE SEQUENCE [LARGE SCALE GENOMIC DNA]</scope>
    <source>
        <strain evidence="1 2">Ec32</strain>
    </source>
</reference>
<accession>X5MED9</accession>
<dbReference type="KEGG" id="pect:BN1012_Phect960"/>
<evidence type="ECO:0000313" key="1">
    <source>
        <dbReference type="EMBL" id="CDO59174.1"/>
    </source>
</evidence>
<dbReference type="STRING" id="1458461.BN1012_Phect960"/>
<protein>
    <submittedName>
        <fullName evidence="1">Uncharacterized protein</fullName>
    </submittedName>
</protein>
<dbReference type="AlphaFoldDB" id="X5MED9"/>
<organism evidence="1 2">
    <name type="scientific">Candidatus Phaeomarinibacter ectocarpi</name>
    <dbReference type="NCBI Taxonomy" id="1458461"/>
    <lineage>
        <taxon>Bacteria</taxon>
        <taxon>Pseudomonadati</taxon>
        <taxon>Pseudomonadota</taxon>
        <taxon>Alphaproteobacteria</taxon>
        <taxon>Hyphomicrobiales</taxon>
        <taxon>Parvibaculaceae</taxon>
        <taxon>Candidatus Phaeomarinibacter</taxon>
    </lineage>
</organism>
<evidence type="ECO:0000313" key="2">
    <source>
        <dbReference type="Proteomes" id="UP000032160"/>
    </source>
</evidence>
<gene>
    <name evidence="1" type="ORF">BN1012_Phect960</name>
</gene>